<evidence type="ECO:0000259" key="4">
    <source>
        <dbReference type="Pfam" id="PF13205"/>
    </source>
</evidence>
<organism evidence="6 7">
    <name type="scientific">Arthrobacter hankyongi</name>
    <dbReference type="NCBI Taxonomy" id="2904801"/>
    <lineage>
        <taxon>Bacteria</taxon>
        <taxon>Bacillati</taxon>
        <taxon>Actinomycetota</taxon>
        <taxon>Actinomycetes</taxon>
        <taxon>Micrococcales</taxon>
        <taxon>Micrococcaceae</taxon>
        <taxon>Arthrobacter</taxon>
    </lineage>
</organism>
<protein>
    <submittedName>
        <fullName evidence="6">Ig-like domain-containing protein</fullName>
    </submittedName>
</protein>
<dbReference type="Gene3D" id="2.60.40.1220">
    <property type="match status" value="5"/>
</dbReference>
<feature type="signal peptide" evidence="3">
    <location>
        <begin position="1"/>
        <end position="19"/>
    </location>
</feature>
<keyword evidence="1 3" id="KW-0732">Signal</keyword>
<evidence type="ECO:0000259" key="5">
    <source>
        <dbReference type="Pfam" id="PF19077"/>
    </source>
</evidence>
<feature type="domain" description="Bacterial Ig-like" evidence="5">
    <location>
        <begin position="260"/>
        <end position="341"/>
    </location>
</feature>
<dbReference type="InterPro" id="IPR014755">
    <property type="entry name" value="Cu-Rt/internalin_Ig-like"/>
</dbReference>
<accession>A0ABS9L7S2</accession>
<name>A0ABS9L7S2_9MICC</name>
<gene>
    <name evidence="6" type="ORF">LVY72_12460</name>
</gene>
<feature type="domain" description="SbsA Ig-like" evidence="4">
    <location>
        <begin position="671"/>
        <end position="771"/>
    </location>
</feature>
<comment type="caution">
    <text evidence="6">The sequence shown here is derived from an EMBL/GenBank/DDBJ whole genome shotgun (WGS) entry which is preliminary data.</text>
</comment>
<evidence type="ECO:0000313" key="6">
    <source>
        <dbReference type="EMBL" id="MCG2622714.1"/>
    </source>
</evidence>
<feature type="region of interest" description="Disordered" evidence="2">
    <location>
        <begin position="252"/>
        <end position="271"/>
    </location>
</feature>
<evidence type="ECO:0000256" key="2">
    <source>
        <dbReference type="SAM" id="MobiDB-lite"/>
    </source>
</evidence>
<evidence type="ECO:0000313" key="7">
    <source>
        <dbReference type="Proteomes" id="UP001165368"/>
    </source>
</evidence>
<feature type="domain" description="SbsA Ig-like" evidence="4">
    <location>
        <begin position="774"/>
        <end position="877"/>
    </location>
</feature>
<proteinExistence type="predicted"/>
<dbReference type="Gene3D" id="2.60.40.10">
    <property type="entry name" value="Immunoglobulins"/>
    <property type="match status" value="1"/>
</dbReference>
<feature type="domain" description="SbsA Ig-like" evidence="4">
    <location>
        <begin position="880"/>
        <end position="983"/>
    </location>
</feature>
<keyword evidence="7" id="KW-1185">Reference proteome</keyword>
<dbReference type="RefSeq" id="WP_237821287.1">
    <property type="nucleotide sequence ID" value="NZ_JAKLTQ010000008.1"/>
</dbReference>
<feature type="domain" description="SbsA Ig-like" evidence="4">
    <location>
        <begin position="459"/>
        <end position="564"/>
    </location>
</feature>
<evidence type="ECO:0000256" key="1">
    <source>
        <dbReference type="ARBA" id="ARBA00022729"/>
    </source>
</evidence>
<evidence type="ECO:0000256" key="3">
    <source>
        <dbReference type="SAM" id="SignalP"/>
    </source>
</evidence>
<dbReference type="Pfam" id="PF13205">
    <property type="entry name" value="Big_5"/>
    <property type="match status" value="5"/>
</dbReference>
<dbReference type="EMBL" id="JAKLTQ010000008">
    <property type="protein sequence ID" value="MCG2622714.1"/>
    <property type="molecule type" value="Genomic_DNA"/>
</dbReference>
<dbReference type="InterPro" id="IPR032812">
    <property type="entry name" value="SbsA_Ig"/>
</dbReference>
<dbReference type="Pfam" id="PF19077">
    <property type="entry name" value="Big_13"/>
    <property type="match status" value="1"/>
</dbReference>
<sequence>MSAKHLLCTAATAVLLAGALTPLGLAPARAELAGRGPVDPQNGFPSWYSDGTVKLQLCYTAEPGCLSTPPNSGPASYPDNFPEEAFWYAAEASGGSLRLYQAALEGAHLNGPVVPGEQIGFARLRFRLKDLVPGADYTITHPYGVQVVTAEDDGTVYETFDAGVCAPTRTTPCDWDGVGEAFLGDYELGSTATFLRQIGAPAGKLGDPNVPAPVTGAPSGNNFVTVAGPNAGGRGIDTLTVDTFAVQGVLFEGDDGAPGTPDLTDASDSGRSAADNITNVATPEFTGSLPGPDGGTVELLLDGAAEAVASGTSAGGTYTVQLAAPLASGVHKVQARTANPAYSADPEAPSEPSVPQYLTSPALTFTVDTTAPDAAVTAPFPSNPSLDNTPTFHFSANEAGARFECQLLPSNSEWDPTCTSPTTYDAQANGSYTFNVRATDVAGNVGAMASRNLRIGPADTIAPTVSSREPASAATEVGLDSSISVNFSEDVLGVSAETFTLKDPAGTAVDASVDYDPLTGRAVLDPSATLAAGTVYTATLSGGTGAIRDAAGLPLATVSWSFTTAAAPTVTARTPGAGATGVPVGSSITATFSKAVTGLGAATFTLKNAAGTAVPATVSYDGASRVATLKPTAPLAAAATYTATLSGGAAAIRATADLPLATAGWSFTTAAAPTVTGRTPASGAMAVAADGNITATFGKDVTGLDSTSFTLKTATGTSVPAAVSYNAATRTATLNPTANLAADTRYTATLTGAIRDTIGTPLAATGWSFTTGAAPAVTAKAPGTNALAVPQTGNVTVTFSEPVQGITASTFRITKASTGAAIAATVTRNGTTNQWILNPGTTLAADTRYTVSLTGGSTAVRDRAGNPLAGTSWPFTTGPAPTVTARTPGTNATAVPRTGNITVTFSEPVTGLTSSTFKIKRASTGAAVAATVTRRGSTNQWILNPNATLAANTKYTVTLSGGGTAIRDGAGNPFRTGSWSFTTGTR</sequence>
<feature type="chain" id="PRO_5046938923" evidence="3">
    <location>
        <begin position="20"/>
        <end position="986"/>
    </location>
</feature>
<dbReference type="InterPro" id="IPR044016">
    <property type="entry name" value="Big_13"/>
</dbReference>
<dbReference type="Proteomes" id="UP001165368">
    <property type="component" value="Unassembled WGS sequence"/>
</dbReference>
<dbReference type="InterPro" id="IPR013783">
    <property type="entry name" value="Ig-like_fold"/>
</dbReference>
<feature type="domain" description="SbsA Ig-like" evidence="4">
    <location>
        <begin position="566"/>
        <end position="669"/>
    </location>
</feature>
<reference evidence="6" key="1">
    <citation type="submission" date="2022-01" db="EMBL/GenBank/DDBJ databases">
        <authorList>
            <person name="Jo J.-H."/>
            <person name="Im W.-T."/>
        </authorList>
    </citation>
    <scope>NUCLEOTIDE SEQUENCE</scope>
    <source>
        <strain evidence="6">I2-34</strain>
    </source>
</reference>